<keyword evidence="3" id="KW-1185">Reference proteome</keyword>
<evidence type="ECO:0000313" key="3">
    <source>
        <dbReference type="Proteomes" id="UP000765509"/>
    </source>
</evidence>
<feature type="compositionally biased region" description="Basic and acidic residues" evidence="1">
    <location>
        <begin position="59"/>
        <end position="83"/>
    </location>
</feature>
<gene>
    <name evidence="2" type="ORF">O181_076976</name>
</gene>
<sequence length="83" mass="9758">MDITLELDTRYHKRKKERGSHQENKPPVNGSNSLRPPQNSSFNSPHHKKHKKGKNCQVSKDKHHDALLNEDRKLIVSEQERRI</sequence>
<proteinExistence type="predicted"/>
<name>A0A9Q3FH91_9BASI</name>
<dbReference type="AlphaFoldDB" id="A0A9Q3FH91"/>
<organism evidence="2 3">
    <name type="scientific">Austropuccinia psidii MF-1</name>
    <dbReference type="NCBI Taxonomy" id="1389203"/>
    <lineage>
        <taxon>Eukaryota</taxon>
        <taxon>Fungi</taxon>
        <taxon>Dikarya</taxon>
        <taxon>Basidiomycota</taxon>
        <taxon>Pucciniomycotina</taxon>
        <taxon>Pucciniomycetes</taxon>
        <taxon>Pucciniales</taxon>
        <taxon>Sphaerophragmiaceae</taxon>
        <taxon>Austropuccinia</taxon>
    </lineage>
</organism>
<evidence type="ECO:0000313" key="2">
    <source>
        <dbReference type="EMBL" id="MBW0537261.1"/>
    </source>
</evidence>
<protein>
    <submittedName>
        <fullName evidence="2">Uncharacterized protein</fullName>
    </submittedName>
</protein>
<dbReference type="OrthoDB" id="8942758at2759"/>
<feature type="compositionally biased region" description="Basic residues" evidence="1">
    <location>
        <begin position="45"/>
        <end position="54"/>
    </location>
</feature>
<dbReference type="Proteomes" id="UP000765509">
    <property type="component" value="Unassembled WGS sequence"/>
</dbReference>
<dbReference type="EMBL" id="AVOT02041891">
    <property type="protein sequence ID" value="MBW0537261.1"/>
    <property type="molecule type" value="Genomic_DNA"/>
</dbReference>
<reference evidence="2" key="1">
    <citation type="submission" date="2021-03" db="EMBL/GenBank/DDBJ databases">
        <title>Draft genome sequence of rust myrtle Austropuccinia psidii MF-1, a brazilian biotype.</title>
        <authorList>
            <person name="Quecine M.C."/>
            <person name="Pachon D.M.R."/>
            <person name="Bonatelli M.L."/>
            <person name="Correr F.H."/>
            <person name="Franceschini L.M."/>
            <person name="Leite T.F."/>
            <person name="Margarido G.R.A."/>
            <person name="Almeida C.A."/>
            <person name="Ferrarezi J.A."/>
            <person name="Labate C.A."/>
        </authorList>
    </citation>
    <scope>NUCLEOTIDE SEQUENCE</scope>
    <source>
        <strain evidence="2">MF-1</strain>
    </source>
</reference>
<comment type="caution">
    <text evidence="2">The sequence shown here is derived from an EMBL/GenBank/DDBJ whole genome shotgun (WGS) entry which is preliminary data.</text>
</comment>
<feature type="region of interest" description="Disordered" evidence="1">
    <location>
        <begin position="1"/>
        <end position="83"/>
    </location>
</feature>
<accession>A0A9Q3FH91</accession>
<feature type="compositionally biased region" description="Polar residues" evidence="1">
    <location>
        <begin position="29"/>
        <end position="44"/>
    </location>
</feature>
<evidence type="ECO:0000256" key="1">
    <source>
        <dbReference type="SAM" id="MobiDB-lite"/>
    </source>
</evidence>